<dbReference type="EMBL" id="BK032593">
    <property type="protein sequence ID" value="DAF50199.1"/>
    <property type="molecule type" value="Genomic_DNA"/>
</dbReference>
<sequence>MYSMHSTICLSLNPLAFNHSINLTIWLAVISISSLPFLRGCFLCLTMIVYQILRTLYIDISHKLRTLFLLKYTMYVVAFIRYNHIVGWRREVFMEYSESKKKYNLEYAKKKLKRIPLDVQVEKYEEIKTAAATSGETINGYIKKAIDERMQRDKGNQ</sequence>
<accession>A0A8S5SHR7</accession>
<proteinExistence type="predicted"/>
<feature type="transmembrane region" description="Helical" evidence="1">
    <location>
        <begin position="64"/>
        <end position="82"/>
    </location>
</feature>
<keyword evidence="1" id="KW-0812">Transmembrane</keyword>
<feature type="transmembrane region" description="Helical" evidence="1">
    <location>
        <begin position="25"/>
        <end position="52"/>
    </location>
</feature>
<keyword evidence="1" id="KW-0472">Membrane</keyword>
<protein>
    <submittedName>
        <fullName evidence="2">Transcriptional regulator, RHH-like, CopG</fullName>
    </submittedName>
</protein>
<evidence type="ECO:0000313" key="2">
    <source>
        <dbReference type="EMBL" id="DAF50199.1"/>
    </source>
</evidence>
<reference evidence="2" key="1">
    <citation type="journal article" date="2021" name="Proc. Natl. Acad. Sci. U.S.A.">
        <title>A Catalog of Tens of Thousands of Viruses from Human Metagenomes Reveals Hidden Associations with Chronic Diseases.</title>
        <authorList>
            <person name="Tisza M.J."/>
            <person name="Buck C.B."/>
        </authorList>
    </citation>
    <scope>NUCLEOTIDE SEQUENCE</scope>
    <source>
        <strain evidence="2">Ct9zP9</strain>
    </source>
</reference>
<name>A0A8S5SHR7_9CAUD</name>
<evidence type="ECO:0000256" key="1">
    <source>
        <dbReference type="SAM" id="Phobius"/>
    </source>
</evidence>
<organism evidence="2">
    <name type="scientific">Siphoviridae sp. ct9zP9</name>
    <dbReference type="NCBI Taxonomy" id="2827795"/>
    <lineage>
        <taxon>Viruses</taxon>
        <taxon>Duplodnaviria</taxon>
        <taxon>Heunggongvirae</taxon>
        <taxon>Uroviricota</taxon>
        <taxon>Caudoviricetes</taxon>
    </lineage>
</organism>
<keyword evidence="1" id="KW-1133">Transmembrane helix</keyword>